<name>A0A0L7AZH4_BIFBR</name>
<accession>A0A0L7AZH4</accession>
<evidence type="ECO:0000313" key="2">
    <source>
        <dbReference type="Proteomes" id="UP000037193"/>
    </source>
</evidence>
<evidence type="ECO:0000313" key="1">
    <source>
        <dbReference type="EMBL" id="KOA40614.1"/>
    </source>
</evidence>
<comment type="caution">
    <text evidence="1">The sequence shown here is derived from an EMBL/GenBank/DDBJ whole genome shotgun (WGS) entry which is preliminary data.</text>
</comment>
<reference evidence="1 2" key="1">
    <citation type="journal article" date="2015" name="Int J Genomics">
        <title>Comparative Genomics Revealed Genetic Diversity and Species/Strain-Level Differences in Carbohydrate Metabolism of Three Probiotic Bifidobacterial Species.</title>
        <authorList>
            <person name="Odamaki T."/>
            <person name="Horigome A."/>
            <person name="Sugahara H."/>
            <person name="Hashikura N."/>
            <person name="Minami J."/>
            <person name="Xiao J.Z."/>
            <person name="Abe F."/>
        </authorList>
    </citation>
    <scope>NUCLEOTIDE SEQUENCE [LARGE SCALE GENOMIC DNA]</scope>
    <source>
        <strain evidence="1 2">MCC 1128</strain>
    </source>
</reference>
<dbReference type="AlphaFoldDB" id="A0A0L7AZH4"/>
<dbReference type="EMBL" id="AVQD01000009">
    <property type="protein sequence ID" value="KOA40614.1"/>
    <property type="molecule type" value="Genomic_DNA"/>
</dbReference>
<dbReference type="RefSeq" id="WP_171842553.1">
    <property type="nucleotide sequence ID" value="NZ_AVQD01000009.1"/>
</dbReference>
<sequence length="49" mass="5335">MTNPIIASAPRAAGAVKTIPSLRVRIARAHLLAVLLHPARSSRRRRRGV</sequence>
<dbReference type="PATRIC" id="fig|1365965.3.peg.1213"/>
<dbReference type="Proteomes" id="UP000037193">
    <property type="component" value="Unassembled WGS sequence"/>
</dbReference>
<organism evidence="1 2">
    <name type="scientific">Bifidobacterium breve MCC 1128</name>
    <dbReference type="NCBI Taxonomy" id="1365965"/>
    <lineage>
        <taxon>Bacteria</taxon>
        <taxon>Bacillati</taxon>
        <taxon>Actinomycetota</taxon>
        <taxon>Actinomycetes</taxon>
        <taxon>Bifidobacteriales</taxon>
        <taxon>Bifidobacteriaceae</taxon>
        <taxon>Bifidobacterium</taxon>
    </lineage>
</organism>
<protein>
    <submittedName>
        <fullName evidence="1">Uncharacterized protein</fullName>
    </submittedName>
</protein>
<gene>
    <name evidence="1" type="ORF">BBM1128_06035</name>
</gene>
<proteinExistence type="predicted"/>